<feature type="compositionally biased region" description="Gly residues" evidence="1">
    <location>
        <begin position="15"/>
        <end position="30"/>
    </location>
</feature>
<protein>
    <submittedName>
        <fullName evidence="2">Uncharacterized protein</fullName>
    </submittedName>
</protein>
<evidence type="ECO:0000313" key="3">
    <source>
        <dbReference type="Proteomes" id="UP000265618"/>
    </source>
</evidence>
<feature type="compositionally biased region" description="Basic and acidic residues" evidence="1">
    <location>
        <begin position="112"/>
        <end position="121"/>
    </location>
</feature>
<keyword evidence="3" id="KW-1185">Reference proteome</keyword>
<dbReference type="AlphaFoldDB" id="A0A9K3GMN4"/>
<organism evidence="2 3">
    <name type="scientific">Kipferlia bialata</name>
    <dbReference type="NCBI Taxonomy" id="797122"/>
    <lineage>
        <taxon>Eukaryota</taxon>
        <taxon>Metamonada</taxon>
        <taxon>Carpediemonas-like organisms</taxon>
        <taxon>Kipferlia</taxon>
    </lineage>
</organism>
<feature type="region of interest" description="Disordered" evidence="1">
    <location>
        <begin position="1"/>
        <end position="38"/>
    </location>
</feature>
<evidence type="ECO:0000256" key="1">
    <source>
        <dbReference type="SAM" id="MobiDB-lite"/>
    </source>
</evidence>
<name>A0A9K3GMN4_9EUKA</name>
<dbReference type="EMBL" id="BDIP01003706">
    <property type="protein sequence ID" value="GIQ88031.1"/>
    <property type="molecule type" value="Genomic_DNA"/>
</dbReference>
<evidence type="ECO:0000313" key="2">
    <source>
        <dbReference type="EMBL" id="GIQ88031.1"/>
    </source>
</evidence>
<comment type="caution">
    <text evidence="2">The sequence shown here is derived from an EMBL/GenBank/DDBJ whole genome shotgun (WGS) entry which is preliminary data.</text>
</comment>
<accession>A0A9K3GMN4</accession>
<proteinExistence type="predicted"/>
<gene>
    <name evidence="2" type="ORF">KIPB_010190</name>
</gene>
<reference evidence="2 3" key="1">
    <citation type="journal article" date="2018" name="PLoS ONE">
        <title>The draft genome of Kipferlia bialata reveals reductive genome evolution in fornicate parasites.</title>
        <authorList>
            <person name="Tanifuji G."/>
            <person name="Takabayashi S."/>
            <person name="Kume K."/>
            <person name="Takagi M."/>
            <person name="Nakayama T."/>
            <person name="Kamikawa R."/>
            <person name="Inagaki Y."/>
            <person name="Hashimoto T."/>
        </authorList>
    </citation>
    <scope>NUCLEOTIDE SEQUENCE [LARGE SCALE GENOMIC DNA]</scope>
    <source>
        <strain evidence="2">NY0173</strain>
    </source>
</reference>
<sequence>MRDSSVMPTPMPQWAGGGGTGTDSAGGGTSASGPWLPVVEGECGAMPFERVVHPDPPVLPEMFDSFSQPSHRADTIPSALPVQPDLYVPPRHPPVRPEIPKYGSTDTGPQGKETKKSRTKADPAVPNPFTFIPPPPSHPTQGFAFADPSLSHPDPVSHVATVPLSLSLDLVDNGTGGGRCFTGTYPRQQRLPMCAFQGMTCMDDPQRSPLDAYSGLTVQDSVLHSQAAQSVDSRMDLGLQGHDAGA</sequence>
<feature type="region of interest" description="Disordered" evidence="1">
    <location>
        <begin position="80"/>
        <end position="126"/>
    </location>
</feature>
<dbReference type="Proteomes" id="UP000265618">
    <property type="component" value="Unassembled WGS sequence"/>
</dbReference>